<dbReference type="EMBL" id="JAHFZB010000026">
    <property type="protein sequence ID" value="KAK6473854.1"/>
    <property type="molecule type" value="Genomic_DNA"/>
</dbReference>
<evidence type="ECO:0000256" key="3">
    <source>
        <dbReference type="ARBA" id="ARBA00022692"/>
    </source>
</evidence>
<proteinExistence type="inferred from homology"/>
<dbReference type="InterPro" id="IPR016560">
    <property type="entry name" value="TCTA"/>
</dbReference>
<comment type="subcellular location">
    <subcellularLocation>
        <location evidence="1 6">Membrane</location>
    </subcellularLocation>
</comment>
<evidence type="ECO:0000256" key="8">
    <source>
        <dbReference type="SAM" id="Phobius"/>
    </source>
</evidence>
<organism evidence="9 10">
    <name type="scientific">Huso huso</name>
    <name type="common">Beluga</name>
    <name type="synonym">Acipenser huso</name>
    <dbReference type="NCBI Taxonomy" id="61971"/>
    <lineage>
        <taxon>Eukaryota</taxon>
        <taxon>Metazoa</taxon>
        <taxon>Chordata</taxon>
        <taxon>Craniata</taxon>
        <taxon>Vertebrata</taxon>
        <taxon>Euteleostomi</taxon>
        <taxon>Actinopterygii</taxon>
        <taxon>Chondrostei</taxon>
        <taxon>Acipenseriformes</taxon>
        <taxon>Acipenseridae</taxon>
        <taxon>Huso</taxon>
    </lineage>
</organism>
<name>A0ABR0YN90_HUSHU</name>
<keyword evidence="5 6" id="KW-0472">Membrane</keyword>
<reference evidence="9 10" key="1">
    <citation type="submission" date="2021-05" db="EMBL/GenBank/DDBJ databases">
        <authorList>
            <person name="Zahm M."/>
            <person name="Klopp C."/>
            <person name="Cabau C."/>
            <person name="Kuhl H."/>
            <person name="Suciu R."/>
            <person name="Ciorpac M."/>
            <person name="Holostenco D."/>
            <person name="Gessner J."/>
            <person name="Wuertz S."/>
            <person name="Hohne C."/>
            <person name="Stock M."/>
            <person name="Gislard M."/>
            <person name="Lluch J."/>
            <person name="Milhes M."/>
            <person name="Lampietro C."/>
            <person name="Lopez Roques C."/>
            <person name="Donnadieu C."/>
            <person name="Du K."/>
            <person name="Schartl M."/>
            <person name="Guiguen Y."/>
        </authorList>
    </citation>
    <scope>NUCLEOTIDE SEQUENCE [LARGE SCALE GENOMIC DNA]</scope>
    <source>
        <strain evidence="9">Hh-F2</strain>
        <tissue evidence="9">Blood</tissue>
    </source>
</reference>
<evidence type="ECO:0000256" key="1">
    <source>
        <dbReference type="ARBA" id="ARBA00004370"/>
    </source>
</evidence>
<comment type="similarity">
    <text evidence="2 6">Belongs to the TCTA family.</text>
</comment>
<evidence type="ECO:0000256" key="5">
    <source>
        <dbReference type="ARBA" id="ARBA00023136"/>
    </source>
</evidence>
<evidence type="ECO:0000256" key="6">
    <source>
        <dbReference type="PIRNR" id="PIRNR009935"/>
    </source>
</evidence>
<gene>
    <name evidence="9" type="ORF">HHUSO_G25957</name>
</gene>
<dbReference type="Proteomes" id="UP001369086">
    <property type="component" value="Unassembled WGS sequence"/>
</dbReference>
<protein>
    <recommendedName>
        <fullName evidence="6">T-cell leukemia translocation-altered gene protein homolog</fullName>
    </recommendedName>
</protein>
<evidence type="ECO:0000313" key="9">
    <source>
        <dbReference type="EMBL" id="KAK6473854.1"/>
    </source>
</evidence>
<keyword evidence="3 8" id="KW-0812">Transmembrane</keyword>
<feature type="region of interest" description="Disordered" evidence="7">
    <location>
        <begin position="70"/>
        <end position="102"/>
    </location>
</feature>
<evidence type="ECO:0000256" key="7">
    <source>
        <dbReference type="SAM" id="MobiDB-lite"/>
    </source>
</evidence>
<keyword evidence="4 8" id="KW-1133">Transmembrane helix</keyword>
<feature type="transmembrane region" description="Helical" evidence="8">
    <location>
        <begin position="37"/>
        <end position="59"/>
    </location>
</feature>
<evidence type="ECO:0000256" key="4">
    <source>
        <dbReference type="ARBA" id="ARBA00022989"/>
    </source>
</evidence>
<dbReference type="PANTHER" id="PTHR32267:SF2">
    <property type="entry name" value="T-CELL LEUKEMIA TRANSLOCATION-ALTERED GENE PROTEIN"/>
    <property type="match status" value="1"/>
</dbReference>
<evidence type="ECO:0000313" key="10">
    <source>
        <dbReference type="Proteomes" id="UP001369086"/>
    </source>
</evidence>
<dbReference type="PANTHER" id="PTHR32267">
    <property type="entry name" value="T-CELL LEUKEMIA TRANSLOCATION-ALTERED GENE PROTEIN"/>
    <property type="match status" value="1"/>
</dbReference>
<dbReference type="Pfam" id="PF15128">
    <property type="entry name" value="T_cell_tran_alt"/>
    <property type="match status" value="1"/>
</dbReference>
<keyword evidence="10" id="KW-1185">Reference proteome</keyword>
<comment type="caution">
    <text evidence="9">The sequence shown here is derived from an EMBL/GenBank/DDBJ whole genome shotgun (WGS) entry which is preliminary data.</text>
</comment>
<accession>A0ABR0YN90</accession>
<feature type="compositionally biased region" description="Polar residues" evidence="7">
    <location>
        <begin position="78"/>
        <end position="90"/>
    </location>
</feature>
<dbReference type="PIRSF" id="PIRSF009935">
    <property type="entry name" value="TCTA"/>
    <property type="match status" value="1"/>
</dbReference>
<evidence type="ECO:0000256" key="2">
    <source>
        <dbReference type="ARBA" id="ARBA00007537"/>
    </source>
</evidence>
<sequence>MEEPWNLEFVSYAVDCLLSFVTEFVQDWADNDMRVSIFKILLGWLLISLVSIHFAWKVYGITVNDMYHRQGTAGQNGGTPETATNFSGWESSAGDGSKPRRE</sequence>